<protein>
    <recommendedName>
        <fullName evidence="4">F-box domain-containing protein</fullName>
    </recommendedName>
</protein>
<evidence type="ECO:0008006" key="4">
    <source>
        <dbReference type="Google" id="ProtNLM"/>
    </source>
</evidence>
<feature type="compositionally biased region" description="Basic residues" evidence="1">
    <location>
        <begin position="21"/>
        <end position="31"/>
    </location>
</feature>
<proteinExistence type="predicted"/>
<dbReference type="Proteomes" id="UP000092666">
    <property type="component" value="Unassembled WGS sequence"/>
</dbReference>
<gene>
    <name evidence="2" type="ORF">I316_05872</name>
</gene>
<accession>A0A1B9GN44</accession>
<organism evidence="2 3">
    <name type="scientific">Kwoniella heveanensis BCC8398</name>
    <dbReference type="NCBI Taxonomy" id="1296120"/>
    <lineage>
        <taxon>Eukaryota</taxon>
        <taxon>Fungi</taxon>
        <taxon>Dikarya</taxon>
        <taxon>Basidiomycota</taxon>
        <taxon>Agaricomycotina</taxon>
        <taxon>Tremellomycetes</taxon>
        <taxon>Tremellales</taxon>
        <taxon>Cryptococcaceae</taxon>
        <taxon>Kwoniella</taxon>
    </lineage>
</organism>
<feature type="region of interest" description="Disordered" evidence="1">
    <location>
        <begin position="1"/>
        <end position="127"/>
    </location>
</feature>
<reference evidence="2 3" key="1">
    <citation type="submission" date="2013-07" db="EMBL/GenBank/DDBJ databases">
        <title>The Genome Sequence of Cryptococcus heveanensis BCC8398.</title>
        <authorList>
            <consortium name="The Broad Institute Genome Sequencing Platform"/>
            <person name="Cuomo C."/>
            <person name="Litvintseva A."/>
            <person name="Chen Y."/>
            <person name="Heitman J."/>
            <person name="Sun S."/>
            <person name="Springer D."/>
            <person name="Dromer F."/>
            <person name="Young S.K."/>
            <person name="Zeng Q."/>
            <person name="Gargeya S."/>
            <person name="Fitzgerald M."/>
            <person name="Abouelleil A."/>
            <person name="Alvarado L."/>
            <person name="Berlin A.M."/>
            <person name="Chapman S.B."/>
            <person name="Dewar J."/>
            <person name="Goldberg J."/>
            <person name="Griggs A."/>
            <person name="Gujja S."/>
            <person name="Hansen M."/>
            <person name="Howarth C."/>
            <person name="Imamovic A."/>
            <person name="Larimer J."/>
            <person name="McCowan C."/>
            <person name="Murphy C."/>
            <person name="Pearson M."/>
            <person name="Priest M."/>
            <person name="Roberts A."/>
            <person name="Saif S."/>
            <person name="Shea T."/>
            <person name="Sykes S."/>
            <person name="Wortman J."/>
            <person name="Nusbaum C."/>
            <person name="Birren B."/>
        </authorList>
    </citation>
    <scope>NUCLEOTIDE SEQUENCE [LARGE SCALE GENOMIC DNA]</scope>
    <source>
        <strain evidence="2 3">BCC8398</strain>
    </source>
</reference>
<sequence>MSEIVINRISEGDSSQSRAHAQAHAHAHAHAQARNASSNLTSRSSSPSPFAPSLSSSTSVSTPSRGITASMSDTTIAPADQPLENSRLMSSPSSSPPRGDGDEHSSSSLAHHMPPSASTSTSTSTFLSPIAPQLQSPLLRSPSEIVQKVLANVGGDDVPAVARAAKVCRELRSFIYENIRGNPVFEQSTQDGFIAVPCSRFGAKGKGGSQKGAKKANPDQALWRDIHLQIYDDPRLSGTFPLLRDTSEIDWKRRVQDRQMVGRMLLDWDEDRYDEAATHYDLICDTLLDMYLDLPPASPSFDPSVDEEPPNSKLLTAYLRSPLFRHLYLHHSLTEEKPHLRPLPGQTGNPNRRAKRTINNPKISQVHCLLPPEFDEDVQEDRERRGYTREVVYNAANFARRNDWGPFTDDGKVDWTLVDAISCVMMSNGKDIIRESDDHWRAAVHPMSYGVEPTRGWGYTDLQRPADLPEDELWDWADVKGTWSGSYAFLDYADWVSLNEPRLVLLRRAGSLDLSTYHEAVGDLMKLDLQIVKDPSEHGRCICPRHNVLTDPLPVVTTYLPTSDLLPPIHFAGSSVQHQGPTFPTGTPMSAIRGVVRLTADNPPQVRWTLVIRYGGEDRWRLECVQVGGRGSKRGFFGIWTDALKEEHSPNGPVWYWKD</sequence>
<dbReference type="AlphaFoldDB" id="A0A1B9GN44"/>
<dbReference type="STRING" id="1296120.A0A1B9GN44"/>
<dbReference type="EMBL" id="KI669508">
    <property type="protein sequence ID" value="OCF32446.1"/>
    <property type="molecule type" value="Genomic_DNA"/>
</dbReference>
<keyword evidence="3" id="KW-1185">Reference proteome</keyword>
<evidence type="ECO:0000256" key="1">
    <source>
        <dbReference type="SAM" id="MobiDB-lite"/>
    </source>
</evidence>
<dbReference type="OrthoDB" id="3226064at2759"/>
<evidence type="ECO:0000313" key="3">
    <source>
        <dbReference type="Proteomes" id="UP000092666"/>
    </source>
</evidence>
<evidence type="ECO:0000313" key="2">
    <source>
        <dbReference type="EMBL" id="OCF32446.1"/>
    </source>
</evidence>
<name>A0A1B9GN44_9TREE</name>
<feature type="compositionally biased region" description="Low complexity" evidence="1">
    <location>
        <begin position="32"/>
        <end position="65"/>
    </location>
</feature>
<reference evidence="3" key="2">
    <citation type="submission" date="2013-12" db="EMBL/GenBank/DDBJ databases">
        <title>Evolution of pathogenesis and genome organization in the Tremellales.</title>
        <authorList>
            <person name="Cuomo C."/>
            <person name="Litvintseva A."/>
            <person name="Heitman J."/>
            <person name="Chen Y."/>
            <person name="Sun S."/>
            <person name="Springer D."/>
            <person name="Dromer F."/>
            <person name="Young S."/>
            <person name="Zeng Q."/>
            <person name="Chapman S."/>
            <person name="Gujja S."/>
            <person name="Saif S."/>
            <person name="Birren B."/>
        </authorList>
    </citation>
    <scope>NUCLEOTIDE SEQUENCE [LARGE SCALE GENOMIC DNA]</scope>
    <source>
        <strain evidence="3">BCC8398</strain>
    </source>
</reference>
<feature type="region of interest" description="Disordered" evidence="1">
    <location>
        <begin position="338"/>
        <end position="358"/>
    </location>
</feature>